<proteinExistence type="predicted"/>
<sequence length="95" mass="10782">MHPRVLVRGGGSTGIRNHVQLGNCRQWTIWRATHIWVHRLTFDGIGGGHSTKCSYGTGLYWGTLGPTHSRRCRWSDTNVPFFTTMVSFSEYDINS</sequence>
<gene>
    <name evidence="1" type="ORF">LITE_LOCUS29996</name>
</gene>
<dbReference type="EMBL" id="CAMGYJ010000007">
    <property type="protein sequence ID" value="CAI0448967.1"/>
    <property type="molecule type" value="Genomic_DNA"/>
</dbReference>
<accession>A0AAV0MRM9</accession>
<name>A0AAV0MRM9_9ROSI</name>
<keyword evidence="2" id="KW-1185">Reference proteome</keyword>
<reference evidence="1" key="1">
    <citation type="submission" date="2022-08" db="EMBL/GenBank/DDBJ databases">
        <authorList>
            <person name="Gutierrez-Valencia J."/>
        </authorList>
    </citation>
    <scope>NUCLEOTIDE SEQUENCE</scope>
</reference>
<comment type="caution">
    <text evidence="1">The sequence shown here is derived from an EMBL/GenBank/DDBJ whole genome shotgun (WGS) entry which is preliminary data.</text>
</comment>
<organism evidence="1 2">
    <name type="scientific">Linum tenue</name>
    <dbReference type="NCBI Taxonomy" id="586396"/>
    <lineage>
        <taxon>Eukaryota</taxon>
        <taxon>Viridiplantae</taxon>
        <taxon>Streptophyta</taxon>
        <taxon>Embryophyta</taxon>
        <taxon>Tracheophyta</taxon>
        <taxon>Spermatophyta</taxon>
        <taxon>Magnoliopsida</taxon>
        <taxon>eudicotyledons</taxon>
        <taxon>Gunneridae</taxon>
        <taxon>Pentapetalae</taxon>
        <taxon>rosids</taxon>
        <taxon>fabids</taxon>
        <taxon>Malpighiales</taxon>
        <taxon>Linaceae</taxon>
        <taxon>Linum</taxon>
    </lineage>
</organism>
<protein>
    <submittedName>
        <fullName evidence="1">Uncharacterized protein</fullName>
    </submittedName>
</protein>
<dbReference type="Proteomes" id="UP001154282">
    <property type="component" value="Unassembled WGS sequence"/>
</dbReference>
<evidence type="ECO:0000313" key="2">
    <source>
        <dbReference type="Proteomes" id="UP001154282"/>
    </source>
</evidence>
<dbReference type="AlphaFoldDB" id="A0AAV0MRM9"/>
<evidence type="ECO:0000313" key="1">
    <source>
        <dbReference type="EMBL" id="CAI0448967.1"/>
    </source>
</evidence>